<protein>
    <submittedName>
        <fullName evidence="3">Biogenesis of lysosome-related organelles complex 1 subunit 6</fullName>
    </submittedName>
</protein>
<keyword evidence="4" id="KW-1185">Reference proteome</keyword>
<feature type="region of interest" description="Disordered" evidence="2">
    <location>
        <begin position="138"/>
        <end position="163"/>
    </location>
</feature>
<evidence type="ECO:0000256" key="2">
    <source>
        <dbReference type="SAM" id="MobiDB-lite"/>
    </source>
</evidence>
<dbReference type="AlphaFoldDB" id="A0A8H3XHN4"/>
<feature type="region of interest" description="Disordered" evidence="2">
    <location>
        <begin position="207"/>
        <end position="241"/>
    </location>
</feature>
<evidence type="ECO:0000313" key="4">
    <source>
        <dbReference type="Proteomes" id="UP000439903"/>
    </source>
</evidence>
<evidence type="ECO:0000256" key="1">
    <source>
        <dbReference type="SAM" id="Coils"/>
    </source>
</evidence>
<dbReference type="OrthoDB" id="19659at2759"/>
<sequence length="241" mass="27790">MELEQKLKAAVPLLSEGFLTHWEPILKQIEEQLDELKKKQNLLMEDLKNTNTLMESQENYEYIASSFSKLPQYYTKLQNIRNTMLTMLTRSKNMKQRATQLKLFKEQQLAQVAKKQQRERTFDQTVLAAKVVENNPIEQKDDVTKTNKKKKKERAKEKGKTKDRTVIRREIEFDSSSTVKEVPSTILETSSTVMETTSTIIEASSTITEASSTITESSSIINEESSTVIEDKDKNTREVDE</sequence>
<keyword evidence="1" id="KW-0175">Coiled coil</keyword>
<dbReference type="PANTHER" id="PTHR31328:SF2">
    <property type="entry name" value="BIOGENESIS OF LYSOSOME-RELATED ORGANELLES COMPLEX 1 SUBUNIT 6"/>
    <property type="match status" value="1"/>
</dbReference>
<feature type="coiled-coil region" evidence="1">
    <location>
        <begin position="26"/>
        <end position="53"/>
    </location>
</feature>
<name>A0A8H3XHN4_GIGMA</name>
<reference evidence="3 4" key="1">
    <citation type="journal article" date="2019" name="Environ. Microbiol.">
        <title>At the nexus of three kingdoms: the genome of the mycorrhizal fungus Gigaspora margarita provides insights into plant, endobacterial and fungal interactions.</title>
        <authorList>
            <person name="Venice F."/>
            <person name="Ghignone S."/>
            <person name="Salvioli di Fossalunga A."/>
            <person name="Amselem J."/>
            <person name="Novero M."/>
            <person name="Xianan X."/>
            <person name="Sedzielewska Toro K."/>
            <person name="Morin E."/>
            <person name="Lipzen A."/>
            <person name="Grigoriev I.V."/>
            <person name="Henrissat B."/>
            <person name="Martin F.M."/>
            <person name="Bonfante P."/>
        </authorList>
    </citation>
    <scope>NUCLEOTIDE SEQUENCE [LARGE SCALE GENOMIC DNA]</scope>
    <source>
        <strain evidence="3 4">BEG34</strain>
    </source>
</reference>
<dbReference type="PANTHER" id="PTHR31328">
    <property type="entry name" value="BIOGENESIS OF LYSOSOME-RELATED ORGANELLES COMPLEX 1 SUBUNIT 6"/>
    <property type="match status" value="1"/>
</dbReference>
<accession>A0A8H3XHN4</accession>
<evidence type="ECO:0000313" key="3">
    <source>
        <dbReference type="EMBL" id="KAF0467208.1"/>
    </source>
</evidence>
<gene>
    <name evidence="3" type="ORF">F8M41_026055</name>
</gene>
<proteinExistence type="predicted"/>
<dbReference type="GO" id="GO:0031083">
    <property type="term" value="C:BLOC-1 complex"/>
    <property type="evidence" value="ECO:0007669"/>
    <property type="project" value="TreeGrafter"/>
</dbReference>
<dbReference type="InterPro" id="IPR028119">
    <property type="entry name" value="Snapin/Pallidin/Snn1"/>
</dbReference>
<feature type="compositionally biased region" description="Basic and acidic residues" evidence="2">
    <location>
        <begin position="229"/>
        <end position="241"/>
    </location>
</feature>
<dbReference type="GO" id="GO:0030133">
    <property type="term" value="C:transport vesicle"/>
    <property type="evidence" value="ECO:0007669"/>
    <property type="project" value="TreeGrafter"/>
</dbReference>
<dbReference type="Proteomes" id="UP000439903">
    <property type="component" value="Unassembled WGS sequence"/>
</dbReference>
<organism evidence="3 4">
    <name type="scientific">Gigaspora margarita</name>
    <dbReference type="NCBI Taxonomy" id="4874"/>
    <lineage>
        <taxon>Eukaryota</taxon>
        <taxon>Fungi</taxon>
        <taxon>Fungi incertae sedis</taxon>
        <taxon>Mucoromycota</taxon>
        <taxon>Glomeromycotina</taxon>
        <taxon>Glomeromycetes</taxon>
        <taxon>Diversisporales</taxon>
        <taxon>Gigasporaceae</taxon>
        <taxon>Gigaspora</taxon>
    </lineage>
</organism>
<dbReference type="Pfam" id="PF14712">
    <property type="entry name" value="Snapin_Pallidin"/>
    <property type="match status" value="1"/>
</dbReference>
<feature type="compositionally biased region" description="Low complexity" evidence="2">
    <location>
        <begin position="207"/>
        <end position="228"/>
    </location>
</feature>
<dbReference type="EMBL" id="WTPW01000957">
    <property type="protein sequence ID" value="KAF0467208.1"/>
    <property type="molecule type" value="Genomic_DNA"/>
</dbReference>
<comment type="caution">
    <text evidence="3">The sequence shown here is derived from an EMBL/GenBank/DDBJ whole genome shotgun (WGS) entry which is preliminary data.</text>
</comment>
<feature type="compositionally biased region" description="Basic and acidic residues" evidence="2">
    <location>
        <begin position="154"/>
        <end position="163"/>
    </location>
</feature>